<feature type="domain" description="Terminase large subunit-like endonuclease" evidence="2">
    <location>
        <begin position="546"/>
        <end position="609"/>
    </location>
</feature>
<proteinExistence type="predicted"/>
<name>A0ABU4ZC50_9HYPH</name>
<dbReference type="PANTHER" id="PTHR41287">
    <property type="match status" value="1"/>
</dbReference>
<dbReference type="Pfam" id="PF20441">
    <property type="entry name" value="TerL_nuclease"/>
    <property type="match status" value="2"/>
</dbReference>
<dbReference type="InterPro" id="IPR046461">
    <property type="entry name" value="TerL_ATPase"/>
</dbReference>
<dbReference type="InterPro" id="IPR046462">
    <property type="entry name" value="TerL_nuclease"/>
</dbReference>
<dbReference type="Pfam" id="PF03354">
    <property type="entry name" value="TerL_ATPase"/>
    <property type="match status" value="1"/>
</dbReference>
<dbReference type="PANTHER" id="PTHR41287:SF1">
    <property type="entry name" value="PROTEIN YMFN"/>
    <property type="match status" value="1"/>
</dbReference>
<evidence type="ECO:0000259" key="1">
    <source>
        <dbReference type="Pfam" id="PF03354"/>
    </source>
</evidence>
<organism evidence="3 4">
    <name type="scientific">Mesorhizobium captivum</name>
    <dbReference type="NCBI Taxonomy" id="3072319"/>
    <lineage>
        <taxon>Bacteria</taxon>
        <taxon>Pseudomonadati</taxon>
        <taxon>Pseudomonadota</taxon>
        <taxon>Alphaproteobacteria</taxon>
        <taxon>Hyphomicrobiales</taxon>
        <taxon>Phyllobacteriaceae</taxon>
        <taxon>Mesorhizobium</taxon>
    </lineage>
</organism>
<evidence type="ECO:0000313" key="4">
    <source>
        <dbReference type="Proteomes" id="UP001271249"/>
    </source>
</evidence>
<dbReference type="InterPro" id="IPR027417">
    <property type="entry name" value="P-loop_NTPase"/>
</dbReference>
<dbReference type="InterPro" id="IPR005021">
    <property type="entry name" value="Terminase_largesu-like"/>
</dbReference>
<dbReference type="RefSeq" id="WP_320229583.1">
    <property type="nucleotide sequence ID" value="NZ_JAVIJC010000046.1"/>
</dbReference>
<dbReference type="Gene3D" id="3.40.50.300">
    <property type="entry name" value="P-loop containing nucleotide triphosphate hydrolases"/>
    <property type="match status" value="1"/>
</dbReference>
<sequence>MKKRTKTTCSTEVWPALRRINAYAEAVLAGDTIAGPHVRNACRRHLDDLATGAERGLQFDDDAAQRVFRFFEERLKLSEGQFEGRPFNLHPSQAFKLGSIFGWKKADGSRRFRRAYIEEGKGNGKSPFAGGVGLYGLMADNEAGAQIYAAAAKKEQAAILFQDAVRMVRAAPALEERLKFSGGLGREFNIAHHRSGSFFRPISKDSGKSGSGPRPHFALADEVHEHPDRTTMEMLERGFKFRRQPLLLMITNSGSDRNTVCREEHEHAVRVAAGTREPDDDFTYVGEVIDDTTFSYVCALDKDDDPLEDPACWVKANPLLGTILTDDYLAGVVAQAKQIPGKLNGILRLHFCKWTDADKAWMPRATVEAVMDDFDPEAEHDGSPAFLGVDLSGSKDITALACVVPTGFKEMQRDDGTSVSLPTFDAWVEAWTPGNTLRARALADKAPYEQWVADGWLNAPPGPRIRFDYVAARVQQIDQIFDIRAIAYDKYAYDKFREEVEALGVEAEHVPHPQGGKVRARPSEAKVEAAKAAGSPIPQGLWMPGSVSALEDMIIDGRIRLRRSPVLMTALMGATFDRDPQDNRWFVKPKASVRIDVAVALCMAVGAATDGAPNVSQPTSPWDNPNYSLLAA</sequence>
<gene>
    <name evidence="3" type="ORF">RFN29_30485</name>
</gene>
<dbReference type="Proteomes" id="UP001271249">
    <property type="component" value="Unassembled WGS sequence"/>
</dbReference>
<evidence type="ECO:0000313" key="3">
    <source>
        <dbReference type="EMBL" id="MDX8495875.1"/>
    </source>
</evidence>
<feature type="domain" description="Terminase large subunit-like ATPase" evidence="1">
    <location>
        <begin position="93"/>
        <end position="268"/>
    </location>
</feature>
<comment type="caution">
    <text evidence="3">The sequence shown here is derived from an EMBL/GenBank/DDBJ whole genome shotgun (WGS) entry which is preliminary data.</text>
</comment>
<protein>
    <submittedName>
        <fullName evidence="3">Terminase large subunit</fullName>
    </submittedName>
</protein>
<accession>A0ABU4ZC50</accession>
<dbReference type="EMBL" id="JAVIJC010000046">
    <property type="protein sequence ID" value="MDX8495875.1"/>
    <property type="molecule type" value="Genomic_DNA"/>
</dbReference>
<keyword evidence="4" id="KW-1185">Reference proteome</keyword>
<reference evidence="3 4" key="1">
    <citation type="submission" date="2023-08" db="EMBL/GenBank/DDBJ databases">
        <title>Implementing the SeqCode for naming new Mesorhizobium species isolated from Vachellia karroo root nodules.</title>
        <authorList>
            <person name="Van Lill M."/>
        </authorList>
    </citation>
    <scope>NUCLEOTIDE SEQUENCE [LARGE SCALE GENOMIC DNA]</scope>
    <source>
        <strain evidence="3 4">VK22B</strain>
    </source>
</reference>
<evidence type="ECO:0000259" key="2">
    <source>
        <dbReference type="Pfam" id="PF20441"/>
    </source>
</evidence>
<feature type="domain" description="Terminase large subunit-like endonuclease" evidence="2">
    <location>
        <begin position="288"/>
        <end position="508"/>
    </location>
</feature>